<organism evidence="1 2">
    <name type="scientific">Calicophoron daubneyi</name>
    <name type="common">Rumen fluke</name>
    <name type="synonym">Paramphistomum daubneyi</name>
    <dbReference type="NCBI Taxonomy" id="300641"/>
    <lineage>
        <taxon>Eukaryota</taxon>
        <taxon>Metazoa</taxon>
        <taxon>Spiralia</taxon>
        <taxon>Lophotrochozoa</taxon>
        <taxon>Platyhelminthes</taxon>
        <taxon>Trematoda</taxon>
        <taxon>Digenea</taxon>
        <taxon>Plagiorchiida</taxon>
        <taxon>Pronocephalata</taxon>
        <taxon>Paramphistomoidea</taxon>
        <taxon>Paramphistomidae</taxon>
        <taxon>Calicophoron</taxon>
    </lineage>
</organism>
<dbReference type="SUPFAM" id="SSF49313">
    <property type="entry name" value="Cadherin-like"/>
    <property type="match status" value="1"/>
</dbReference>
<dbReference type="AlphaFoldDB" id="A0AAV2T0N8"/>
<dbReference type="InterPro" id="IPR015919">
    <property type="entry name" value="Cadherin-like_sf"/>
</dbReference>
<dbReference type="Gene3D" id="2.60.40.60">
    <property type="entry name" value="Cadherins"/>
    <property type="match status" value="1"/>
</dbReference>
<evidence type="ECO:0000313" key="1">
    <source>
        <dbReference type="EMBL" id="CAL5131003.1"/>
    </source>
</evidence>
<sequence length="611" mass="68521">MENCDNEPRFMEKVIHFKVSNKSFNESGFLIGRVRAFDLDDYPSECGTLQYTWLRNESSPPVSVDSSSGQITTIKVEEQATTLAGVYTLEIGVHNVGEFNRGIHWVNVTLSISAEELDYCYPEQDKCLNISIHEVNLFDFNPVTMSKPEGDVGPGDVLRFFVLYRMSEGEQFHSDVQFTQADDQLECPILFESLFIESKTEGIKTENVKISPASSNKLNDVKFSVSHQAITGEDQMNNPVIVLVSWPEEVHNTKPTQVGLLGPSRPQPYAVVQIGIDVPAGRKMEESQLSFTFSQKLGSAESSQYRVKITSLSAGINLFGYFNEPGNFLEKRKFISEEVNKVTIQLGNVVNTAVSHYSTRGETNPDRITVKMNVELNKGTDPACFAVLVVATFGKFVESKYVDAKGVHTPPLNGIQSIHVEQTLTATTEKTAMNQNSVAESVVHFRTWSENMEMKIWSKDQDILRVNLSVPSNPCLLVWITVTYPSFFNNFQIIAGNFLLGSSRRLDGYIGESLLKTSVQTQDVTFQLELNSYTDTAYASYVSQTTMTAAADCYEFEYISSTMPTRLIATEVIDRSQPLFRPHEGMEFPFSVSDQSNIDFSRQELPFHLDN</sequence>
<accession>A0AAV2T0N8</accession>
<dbReference type="GO" id="GO:0016020">
    <property type="term" value="C:membrane"/>
    <property type="evidence" value="ECO:0007669"/>
    <property type="project" value="InterPro"/>
</dbReference>
<dbReference type="EMBL" id="CAXLJL010000079">
    <property type="protein sequence ID" value="CAL5131003.1"/>
    <property type="molecule type" value="Genomic_DNA"/>
</dbReference>
<dbReference type="Proteomes" id="UP001497525">
    <property type="component" value="Unassembled WGS sequence"/>
</dbReference>
<name>A0AAV2T0N8_CALDB</name>
<dbReference type="GO" id="GO:0005509">
    <property type="term" value="F:calcium ion binding"/>
    <property type="evidence" value="ECO:0007669"/>
    <property type="project" value="InterPro"/>
</dbReference>
<comment type="caution">
    <text evidence="1">The sequence shown here is derived from an EMBL/GenBank/DDBJ whole genome shotgun (WGS) entry which is preliminary data.</text>
</comment>
<protein>
    <submittedName>
        <fullName evidence="1">Uncharacterized protein</fullName>
    </submittedName>
</protein>
<gene>
    <name evidence="1" type="ORF">CDAUBV1_LOCUS3197</name>
</gene>
<evidence type="ECO:0000313" key="2">
    <source>
        <dbReference type="Proteomes" id="UP001497525"/>
    </source>
</evidence>
<proteinExistence type="predicted"/>
<reference evidence="1" key="1">
    <citation type="submission" date="2024-06" db="EMBL/GenBank/DDBJ databases">
        <authorList>
            <person name="Liu X."/>
            <person name="Lenzi L."/>
            <person name="Haldenby T S."/>
            <person name="Uol C."/>
        </authorList>
    </citation>
    <scope>NUCLEOTIDE SEQUENCE</scope>
</reference>